<dbReference type="GO" id="GO:0006508">
    <property type="term" value="P:proteolysis"/>
    <property type="evidence" value="ECO:0007669"/>
    <property type="project" value="UniProtKB-KW"/>
</dbReference>
<dbReference type="CDD" id="cd03134">
    <property type="entry name" value="GATase1_PfpI_like"/>
    <property type="match status" value="1"/>
</dbReference>
<keyword evidence="4" id="KW-0378">Hydrolase</keyword>
<comment type="similarity">
    <text evidence="1">Belongs to the peptidase C56 family.</text>
</comment>
<dbReference type="PANTHER" id="PTHR42733:SF12">
    <property type="entry name" value="PROTEINASE"/>
    <property type="match status" value="1"/>
</dbReference>
<dbReference type="Proteomes" id="UP000318103">
    <property type="component" value="Unassembled WGS sequence"/>
</dbReference>
<proteinExistence type="inferred from homology"/>
<dbReference type="InterPro" id="IPR006286">
    <property type="entry name" value="C56_PfpI-like"/>
</dbReference>
<comment type="caution">
    <text evidence="4">The sequence shown here is derived from an EMBL/GenBank/DDBJ whole genome shotgun (WGS) entry which is preliminary data.</text>
</comment>
<reference evidence="4 5" key="1">
    <citation type="submission" date="2019-06" db="EMBL/GenBank/DDBJ databases">
        <title>Sequencing the genomes of 1000 actinobacteria strains.</title>
        <authorList>
            <person name="Klenk H.-P."/>
        </authorList>
    </citation>
    <scope>NUCLEOTIDE SEQUENCE [LARGE SCALE GENOMIC DNA]</scope>
    <source>
        <strain evidence="4 5">DSM 41929</strain>
    </source>
</reference>
<evidence type="ECO:0000259" key="3">
    <source>
        <dbReference type="Pfam" id="PF01965"/>
    </source>
</evidence>
<dbReference type="PANTHER" id="PTHR42733">
    <property type="entry name" value="DJ-1 PROTEIN"/>
    <property type="match status" value="1"/>
</dbReference>
<evidence type="ECO:0000313" key="4">
    <source>
        <dbReference type="EMBL" id="TQK95351.1"/>
    </source>
</evidence>
<gene>
    <name evidence="4" type="ORF">FB563_0241</name>
</gene>
<accession>A0A542U8F0</accession>
<dbReference type="STRING" id="164348.BFF78_08825"/>
<dbReference type="InterPro" id="IPR029062">
    <property type="entry name" value="Class_I_gatase-like"/>
</dbReference>
<dbReference type="PROSITE" id="PS51276">
    <property type="entry name" value="PEPTIDASE_C56_PFPI"/>
    <property type="match status" value="1"/>
</dbReference>
<feature type="domain" description="DJ-1/PfpI" evidence="3">
    <location>
        <begin position="207"/>
        <end position="378"/>
    </location>
</feature>
<dbReference type="AlphaFoldDB" id="A0A542U8F0"/>
<protein>
    <submittedName>
        <fullName evidence="4">PfpI family intracellular protease</fullName>
    </submittedName>
</protein>
<dbReference type="NCBIfam" id="TIGR01382">
    <property type="entry name" value="PfpI"/>
    <property type="match status" value="1"/>
</dbReference>
<dbReference type="EMBL" id="VFNX01000001">
    <property type="protein sequence ID" value="TQK95351.1"/>
    <property type="molecule type" value="Genomic_DNA"/>
</dbReference>
<keyword evidence="5" id="KW-1185">Reference proteome</keyword>
<evidence type="ECO:0000256" key="2">
    <source>
        <dbReference type="SAM" id="MobiDB-lite"/>
    </source>
</evidence>
<sequence>MRRSQAVDIARGAGVDVEVTTTRFLLYGLLPGWFVPGLADWLMHRRTRIEDTAGTKESLIHALMMAEVGAPIALTLRYRINPLLLSVQLGAAAVHEATALWDVRTAVDSDREVKPLEQHIHSFLGGAAVRRAGLADVPARRPGAVVAAGRPRGSPRLAAAAAPAPAVARLSGRDRPRDRAERGTAVRRGAAALPAGGPGTERRRRIMRIAFLVAPQGAEQVELTEPWKAASDAGHEPVLVSTKPGKVQAFDHLDKGDTFEVDEVVGETSVNRFGALVLPGGVANPDFLRMDDKAVAFVKDFFEQGKPVAAICHAPWTLVEADVVRGRVLTSWPSLRTDIRNAGGTWVDEQVKICDHGSNQLVTSRKPDDLKAFCDAFLHVFAGEPG</sequence>
<dbReference type="SUPFAM" id="SSF52317">
    <property type="entry name" value="Class I glutamine amidotransferase-like"/>
    <property type="match status" value="1"/>
</dbReference>
<feature type="compositionally biased region" description="Basic and acidic residues" evidence="2">
    <location>
        <begin position="171"/>
        <end position="184"/>
    </location>
</feature>
<dbReference type="InterPro" id="IPR002818">
    <property type="entry name" value="DJ-1/PfpI"/>
</dbReference>
<name>A0A542U8F0_9ACTN</name>
<evidence type="ECO:0000256" key="1">
    <source>
        <dbReference type="ARBA" id="ARBA00008542"/>
    </source>
</evidence>
<dbReference type="GO" id="GO:0008233">
    <property type="term" value="F:peptidase activity"/>
    <property type="evidence" value="ECO:0007669"/>
    <property type="project" value="UniProtKB-KW"/>
</dbReference>
<dbReference type="Pfam" id="PF01965">
    <property type="entry name" value="DJ-1_PfpI"/>
    <property type="match status" value="1"/>
</dbReference>
<dbReference type="Gene3D" id="3.40.50.880">
    <property type="match status" value="1"/>
</dbReference>
<feature type="region of interest" description="Disordered" evidence="2">
    <location>
        <begin position="170"/>
        <end position="199"/>
    </location>
</feature>
<evidence type="ECO:0000313" key="5">
    <source>
        <dbReference type="Proteomes" id="UP000318103"/>
    </source>
</evidence>
<organism evidence="4 5">
    <name type="scientific">Streptomyces puniciscabiei</name>
    <dbReference type="NCBI Taxonomy" id="164348"/>
    <lineage>
        <taxon>Bacteria</taxon>
        <taxon>Bacillati</taxon>
        <taxon>Actinomycetota</taxon>
        <taxon>Actinomycetes</taxon>
        <taxon>Kitasatosporales</taxon>
        <taxon>Streptomycetaceae</taxon>
        <taxon>Streptomyces</taxon>
    </lineage>
</organism>
<keyword evidence="4" id="KW-0645">Protease</keyword>